<dbReference type="AlphaFoldDB" id="A0A9D3UIY4"/>
<organism evidence="2 3">
    <name type="scientific">Gossypium stocksii</name>
    <dbReference type="NCBI Taxonomy" id="47602"/>
    <lineage>
        <taxon>Eukaryota</taxon>
        <taxon>Viridiplantae</taxon>
        <taxon>Streptophyta</taxon>
        <taxon>Embryophyta</taxon>
        <taxon>Tracheophyta</taxon>
        <taxon>Spermatophyta</taxon>
        <taxon>Magnoliopsida</taxon>
        <taxon>eudicotyledons</taxon>
        <taxon>Gunneridae</taxon>
        <taxon>Pentapetalae</taxon>
        <taxon>rosids</taxon>
        <taxon>malvids</taxon>
        <taxon>Malvales</taxon>
        <taxon>Malvaceae</taxon>
        <taxon>Malvoideae</taxon>
        <taxon>Gossypium</taxon>
    </lineage>
</organism>
<dbReference type="EMBL" id="JAIQCV010000011">
    <property type="protein sequence ID" value="KAH1046072.1"/>
    <property type="molecule type" value="Genomic_DNA"/>
</dbReference>
<gene>
    <name evidence="2" type="ORF">J1N35_036856</name>
</gene>
<feature type="region of interest" description="Disordered" evidence="1">
    <location>
        <begin position="51"/>
        <end position="70"/>
    </location>
</feature>
<dbReference type="Proteomes" id="UP000828251">
    <property type="component" value="Unassembled WGS sequence"/>
</dbReference>
<protein>
    <submittedName>
        <fullName evidence="2">Uncharacterized protein</fullName>
    </submittedName>
</protein>
<proteinExistence type="predicted"/>
<evidence type="ECO:0000256" key="1">
    <source>
        <dbReference type="SAM" id="MobiDB-lite"/>
    </source>
</evidence>
<name>A0A9D3UIY4_9ROSI</name>
<reference evidence="2 3" key="1">
    <citation type="journal article" date="2021" name="Plant Biotechnol. J.">
        <title>Multi-omics assisted identification of the key and species-specific regulatory components of drought-tolerant mechanisms in Gossypium stocksii.</title>
        <authorList>
            <person name="Yu D."/>
            <person name="Ke L."/>
            <person name="Zhang D."/>
            <person name="Wu Y."/>
            <person name="Sun Y."/>
            <person name="Mei J."/>
            <person name="Sun J."/>
            <person name="Sun Y."/>
        </authorList>
    </citation>
    <scope>NUCLEOTIDE SEQUENCE [LARGE SCALE GENOMIC DNA]</scope>
    <source>
        <strain evidence="3">cv. E1</strain>
        <tissue evidence="2">Leaf</tissue>
    </source>
</reference>
<sequence length="140" mass="15713">MVTLATDGNNSEIGVDSLPQSMLRVLEKVFRTKLERSKEVDVNKCVECESKRKGKAKKKRGLSRNSESRPTKWDSLFKVNLMTIYVKNKPTGSMEAFVCVNGPVFESFCKQSGGLKAFSVASMLSLQQVGIETLFYIFPY</sequence>
<feature type="compositionally biased region" description="Basic residues" evidence="1">
    <location>
        <begin position="52"/>
        <end position="62"/>
    </location>
</feature>
<comment type="caution">
    <text evidence="2">The sequence shown here is derived from an EMBL/GenBank/DDBJ whole genome shotgun (WGS) entry which is preliminary data.</text>
</comment>
<evidence type="ECO:0000313" key="2">
    <source>
        <dbReference type="EMBL" id="KAH1046072.1"/>
    </source>
</evidence>
<accession>A0A9D3UIY4</accession>
<keyword evidence="3" id="KW-1185">Reference proteome</keyword>
<evidence type="ECO:0000313" key="3">
    <source>
        <dbReference type="Proteomes" id="UP000828251"/>
    </source>
</evidence>